<evidence type="ECO:0000259" key="3">
    <source>
        <dbReference type="Pfam" id="PF12773"/>
    </source>
</evidence>
<evidence type="ECO:0000313" key="5">
    <source>
        <dbReference type="Proteomes" id="UP001165395"/>
    </source>
</evidence>
<sequence length="271" mass="28171">MLHCSECHSSISIGQKFCDQCGKSADSAVLVCDGCGTSCANKAKFCTKCGAAFQTPHMSPSFVPLEDDRIEPSINLRGEPSPAIYADAKDELFSKVKTAEDEHERLVFGRWSERDLRKWLKITGVAAVVGIVGVFLIVQISGGEKPASAAEVAASVDLSVANGAVVQAGALAPGADQMPSIGNRKIIYQLGNIPAAKTEEPASADGGDAAASPETNTAQDANANATHSAGSDVATSDAKSDKSKTANKAGTQDAEVDAARKAMNDFLKQQQ</sequence>
<dbReference type="Proteomes" id="UP001165395">
    <property type="component" value="Unassembled WGS sequence"/>
</dbReference>
<reference evidence="4" key="1">
    <citation type="submission" date="2021-10" db="EMBL/GenBank/DDBJ databases">
        <title>The complete genome sequence of Leeia sp. TBRC 13508.</title>
        <authorList>
            <person name="Charoenyingcharoen P."/>
            <person name="Yukphan P."/>
        </authorList>
    </citation>
    <scope>NUCLEOTIDE SEQUENCE</scope>
    <source>
        <strain evidence="4">TBRC 13508</strain>
    </source>
</reference>
<keyword evidence="2" id="KW-0812">Transmembrane</keyword>
<comment type="caution">
    <text evidence="4">The sequence shown here is derived from an EMBL/GenBank/DDBJ whole genome shotgun (WGS) entry which is preliminary data.</text>
</comment>
<proteinExistence type="predicted"/>
<dbReference type="InterPro" id="IPR025874">
    <property type="entry name" value="DZR"/>
</dbReference>
<evidence type="ECO:0000256" key="2">
    <source>
        <dbReference type="SAM" id="Phobius"/>
    </source>
</evidence>
<name>A0ABS8D5L1_9NEIS</name>
<feature type="transmembrane region" description="Helical" evidence="2">
    <location>
        <begin position="119"/>
        <end position="138"/>
    </location>
</feature>
<keyword evidence="5" id="KW-1185">Reference proteome</keyword>
<protein>
    <submittedName>
        <fullName evidence="4">Zinc ribbon domain-containing protein</fullName>
    </submittedName>
</protein>
<feature type="domain" description="DZANK-type" evidence="3">
    <location>
        <begin position="4"/>
        <end position="50"/>
    </location>
</feature>
<feature type="compositionally biased region" description="Low complexity" evidence="1">
    <location>
        <begin position="201"/>
        <end position="226"/>
    </location>
</feature>
<dbReference type="RefSeq" id="WP_227180289.1">
    <property type="nucleotide sequence ID" value="NZ_JAJBZT010000004.1"/>
</dbReference>
<dbReference type="Pfam" id="PF12773">
    <property type="entry name" value="DZR"/>
    <property type="match status" value="1"/>
</dbReference>
<gene>
    <name evidence="4" type="ORF">LIN78_08085</name>
</gene>
<evidence type="ECO:0000256" key="1">
    <source>
        <dbReference type="SAM" id="MobiDB-lite"/>
    </source>
</evidence>
<feature type="region of interest" description="Disordered" evidence="1">
    <location>
        <begin position="198"/>
        <end position="271"/>
    </location>
</feature>
<keyword evidence="2" id="KW-1133">Transmembrane helix</keyword>
<keyword evidence="2" id="KW-0472">Membrane</keyword>
<organism evidence="4 5">
    <name type="scientific">Leeia speluncae</name>
    <dbReference type="NCBI Taxonomy" id="2884804"/>
    <lineage>
        <taxon>Bacteria</taxon>
        <taxon>Pseudomonadati</taxon>
        <taxon>Pseudomonadota</taxon>
        <taxon>Betaproteobacteria</taxon>
        <taxon>Neisseriales</taxon>
        <taxon>Leeiaceae</taxon>
        <taxon>Leeia</taxon>
    </lineage>
</organism>
<dbReference type="EMBL" id="JAJBZT010000004">
    <property type="protein sequence ID" value="MCB6183505.1"/>
    <property type="molecule type" value="Genomic_DNA"/>
</dbReference>
<accession>A0ABS8D5L1</accession>
<evidence type="ECO:0000313" key="4">
    <source>
        <dbReference type="EMBL" id="MCB6183505.1"/>
    </source>
</evidence>